<comment type="caution">
    <text evidence="1">The sequence shown here is derived from an EMBL/GenBank/DDBJ whole genome shotgun (WGS) entry which is preliminary data.</text>
</comment>
<gene>
    <name evidence="1" type="ORF">ACH5RR_023541</name>
</gene>
<sequence length="129" mass="14377">MDHDAGDLFTAEVKPQMDQTLKEDGILLGQVLESAKGTFHLCRRLHWEFSKSHASYSPLVAFFTIDSIGQRTSYSCHSTSSSLKGSCLRIKQRIREHKSHSVYADSHSTTIIPLLGGTKKSRTSVPTKQ</sequence>
<dbReference type="AlphaFoldDB" id="A0ABD2ZCH0"/>
<evidence type="ECO:0000313" key="1">
    <source>
        <dbReference type="EMBL" id="KAL3516639.1"/>
    </source>
</evidence>
<reference evidence="1 2" key="1">
    <citation type="submission" date="2024-11" db="EMBL/GenBank/DDBJ databases">
        <title>A near-complete genome assembly of Cinchona calisaya.</title>
        <authorList>
            <person name="Lian D.C."/>
            <person name="Zhao X.W."/>
            <person name="Wei L."/>
        </authorList>
    </citation>
    <scope>NUCLEOTIDE SEQUENCE [LARGE SCALE GENOMIC DNA]</scope>
    <source>
        <tissue evidence="1">Nenye</tissue>
    </source>
</reference>
<name>A0ABD2ZCH0_9GENT</name>
<dbReference type="Proteomes" id="UP001630127">
    <property type="component" value="Unassembled WGS sequence"/>
</dbReference>
<accession>A0ABD2ZCH0</accession>
<protein>
    <submittedName>
        <fullName evidence="1">Uncharacterized protein</fullName>
    </submittedName>
</protein>
<evidence type="ECO:0000313" key="2">
    <source>
        <dbReference type="Proteomes" id="UP001630127"/>
    </source>
</evidence>
<organism evidence="1 2">
    <name type="scientific">Cinchona calisaya</name>
    <dbReference type="NCBI Taxonomy" id="153742"/>
    <lineage>
        <taxon>Eukaryota</taxon>
        <taxon>Viridiplantae</taxon>
        <taxon>Streptophyta</taxon>
        <taxon>Embryophyta</taxon>
        <taxon>Tracheophyta</taxon>
        <taxon>Spermatophyta</taxon>
        <taxon>Magnoliopsida</taxon>
        <taxon>eudicotyledons</taxon>
        <taxon>Gunneridae</taxon>
        <taxon>Pentapetalae</taxon>
        <taxon>asterids</taxon>
        <taxon>lamiids</taxon>
        <taxon>Gentianales</taxon>
        <taxon>Rubiaceae</taxon>
        <taxon>Cinchonoideae</taxon>
        <taxon>Cinchoneae</taxon>
        <taxon>Cinchona</taxon>
    </lineage>
</organism>
<keyword evidence="2" id="KW-1185">Reference proteome</keyword>
<proteinExistence type="predicted"/>
<dbReference type="EMBL" id="JBJUIK010000010">
    <property type="protein sequence ID" value="KAL3516639.1"/>
    <property type="molecule type" value="Genomic_DNA"/>
</dbReference>